<evidence type="ECO:0000313" key="2">
    <source>
        <dbReference type="EMBL" id="RCN33239.1"/>
    </source>
</evidence>
<keyword evidence="3" id="KW-1185">Reference proteome</keyword>
<accession>A0A368FQE4</accession>
<sequence length="300" mass="33721">MFERDCSPRHTPAFKAIQLEKVPNDLHELISEEIGLRRCDNDEPCEHSTDACHGCDLELHFGSFSANNTLNRQRIYDFQGCGAPGDHSTILDLVSSKESMPRRTIHAFYNKINDKFTTFSLSVATFVEARSLLNVPEKQWKLFSALAYIHIALSICLCVLGIICFCFGMVHSVLYTEVSCSNGVNLFMPFLNVVSSFAGLIALRALHMNWPPFIHVITLFLAIWSLSMITVVSCVEANDWYSQSVGTPEPIPAGVKFTNWARIFADMDVIITTMAILNLIVDCIELAIYVKYWLLRPNGS</sequence>
<proteinExistence type="predicted"/>
<gene>
    <name evidence="2" type="ORF">ANCCAN_20932</name>
</gene>
<evidence type="ECO:0000256" key="1">
    <source>
        <dbReference type="SAM" id="Phobius"/>
    </source>
</evidence>
<dbReference type="AlphaFoldDB" id="A0A368FQE4"/>
<name>A0A368FQE4_ANCCA</name>
<evidence type="ECO:0000313" key="3">
    <source>
        <dbReference type="Proteomes" id="UP000252519"/>
    </source>
</evidence>
<keyword evidence="1" id="KW-1133">Transmembrane helix</keyword>
<feature type="transmembrane region" description="Helical" evidence="1">
    <location>
        <begin position="269"/>
        <end position="290"/>
    </location>
</feature>
<feature type="transmembrane region" description="Helical" evidence="1">
    <location>
        <begin position="147"/>
        <end position="174"/>
    </location>
</feature>
<dbReference type="OrthoDB" id="5771867at2759"/>
<reference evidence="2 3" key="1">
    <citation type="submission" date="2014-10" db="EMBL/GenBank/DDBJ databases">
        <title>Draft genome of the hookworm Ancylostoma caninum.</title>
        <authorList>
            <person name="Mitreva M."/>
        </authorList>
    </citation>
    <scope>NUCLEOTIDE SEQUENCE [LARGE SCALE GENOMIC DNA]</scope>
    <source>
        <strain evidence="2 3">Baltimore</strain>
    </source>
</reference>
<dbReference type="Proteomes" id="UP000252519">
    <property type="component" value="Unassembled WGS sequence"/>
</dbReference>
<feature type="transmembrane region" description="Helical" evidence="1">
    <location>
        <begin position="186"/>
        <end position="206"/>
    </location>
</feature>
<keyword evidence="1" id="KW-0812">Transmembrane</keyword>
<dbReference type="EMBL" id="JOJR01000951">
    <property type="protein sequence ID" value="RCN33239.1"/>
    <property type="molecule type" value="Genomic_DNA"/>
</dbReference>
<comment type="caution">
    <text evidence="2">The sequence shown here is derived from an EMBL/GenBank/DDBJ whole genome shotgun (WGS) entry which is preliminary data.</text>
</comment>
<keyword evidence="1" id="KW-0472">Membrane</keyword>
<organism evidence="2 3">
    <name type="scientific">Ancylostoma caninum</name>
    <name type="common">Dog hookworm</name>
    <dbReference type="NCBI Taxonomy" id="29170"/>
    <lineage>
        <taxon>Eukaryota</taxon>
        <taxon>Metazoa</taxon>
        <taxon>Ecdysozoa</taxon>
        <taxon>Nematoda</taxon>
        <taxon>Chromadorea</taxon>
        <taxon>Rhabditida</taxon>
        <taxon>Rhabditina</taxon>
        <taxon>Rhabditomorpha</taxon>
        <taxon>Strongyloidea</taxon>
        <taxon>Ancylostomatidae</taxon>
        <taxon>Ancylostomatinae</taxon>
        <taxon>Ancylostoma</taxon>
    </lineage>
</organism>
<protein>
    <submittedName>
        <fullName evidence="2">Uncharacterized protein</fullName>
    </submittedName>
</protein>
<feature type="transmembrane region" description="Helical" evidence="1">
    <location>
        <begin position="213"/>
        <end position="232"/>
    </location>
</feature>